<evidence type="ECO:0000313" key="1">
    <source>
        <dbReference type="EMBL" id="DAD91526.1"/>
    </source>
</evidence>
<dbReference type="EMBL" id="BK015115">
    <property type="protein sequence ID" value="DAD91526.1"/>
    <property type="molecule type" value="Genomic_DNA"/>
</dbReference>
<sequence>MGQDVRRGVLGGIDTNPSPKYYTVMLFYKASEIGIPLKGQEDFWVNTHNETFDRGFDALNYYANTPCPASQLLSSDSLEDLDQQVKQMKKNYHDPSWLEVNLYPYL</sequence>
<name>A0A8S5NA05_9CAUD</name>
<proteinExistence type="predicted"/>
<accession>A0A8S5NA05</accession>
<organism evidence="1">
    <name type="scientific">Myoviridae sp. ctx322</name>
    <dbReference type="NCBI Taxonomy" id="2826711"/>
    <lineage>
        <taxon>Viruses</taxon>
        <taxon>Duplodnaviria</taxon>
        <taxon>Heunggongvirae</taxon>
        <taxon>Uroviricota</taxon>
        <taxon>Caudoviricetes</taxon>
    </lineage>
</organism>
<protein>
    <submittedName>
        <fullName evidence="1">Uncharacterized protein</fullName>
    </submittedName>
</protein>
<reference evidence="1" key="1">
    <citation type="journal article" date="2021" name="Proc. Natl. Acad. Sci. U.S.A.">
        <title>A Catalog of Tens of Thousands of Viruses from Human Metagenomes Reveals Hidden Associations with Chronic Diseases.</title>
        <authorList>
            <person name="Tisza M.J."/>
            <person name="Buck C.B."/>
        </authorList>
    </citation>
    <scope>NUCLEOTIDE SEQUENCE</scope>
    <source>
        <strain evidence="1">Ctx322</strain>
    </source>
</reference>